<dbReference type="Proteomes" id="UP000006048">
    <property type="component" value="Chromosome"/>
</dbReference>
<dbReference type="RefSeq" id="WP_014802839.1">
    <property type="nucleotide sequence ID" value="NC_018020.1"/>
</dbReference>
<feature type="transmembrane region" description="Helical" evidence="1">
    <location>
        <begin position="26"/>
        <end position="44"/>
    </location>
</feature>
<feature type="transmembrane region" description="Helical" evidence="1">
    <location>
        <begin position="64"/>
        <end position="83"/>
    </location>
</feature>
<evidence type="ECO:0000256" key="1">
    <source>
        <dbReference type="SAM" id="Phobius"/>
    </source>
</evidence>
<proteinExistence type="predicted"/>
<dbReference type="STRING" id="869212.Turpa_1680"/>
<dbReference type="HOGENOM" id="CLU_1554624_0_0_12"/>
<accession>I4B4X1</accession>
<organism evidence="2 3">
    <name type="scientific">Turneriella parva (strain ATCC BAA-1111 / DSM 21527 / NCTC 11395 / H)</name>
    <name type="common">Leptospira parva</name>
    <dbReference type="NCBI Taxonomy" id="869212"/>
    <lineage>
        <taxon>Bacteria</taxon>
        <taxon>Pseudomonadati</taxon>
        <taxon>Spirochaetota</taxon>
        <taxon>Spirochaetia</taxon>
        <taxon>Leptospirales</taxon>
        <taxon>Leptospiraceae</taxon>
        <taxon>Turneriella</taxon>
    </lineage>
</organism>
<reference evidence="2 3" key="1">
    <citation type="submission" date="2012-06" db="EMBL/GenBank/DDBJ databases">
        <title>The complete chromosome of genome of Turneriella parva DSM 21527.</title>
        <authorList>
            <consortium name="US DOE Joint Genome Institute (JGI-PGF)"/>
            <person name="Lucas S."/>
            <person name="Han J."/>
            <person name="Lapidus A."/>
            <person name="Bruce D."/>
            <person name="Goodwin L."/>
            <person name="Pitluck S."/>
            <person name="Peters L."/>
            <person name="Kyrpides N."/>
            <person name="Mavromatis K."/>
            <person name="Ivanova N."/>
            <person name="Mikhailova N."/>
            <person name="Chertkov O."/>
            <person name="Detter J.C."/>
            <person name="Tapia R."/>
            <person name="Han C."/>
            <person name="Land M."/>
            <person name="Hauser L."/>
            <person name="Markowitz V."/>
            <person name="Cheng J.-F."/>
            <person name="Hugenholtz P."/>
            <person name="Woyke T."/>
            <person name="Wu D."/>
            <person name="Gronow S."/>
            <person name="Wellnitz S."/>
            <person name="Brambilla E."/>
            <person name="Klenk H.-P."/>
            <person name="Eisen J.A."/>
        </authorList>
    </citation>
    <scope>NUCLEOTIDE SEQUENCE [LARGE SCALE GENOMIC DNA]</scope>
    <source>
        <strain evidence="3">ATCC BAA-1111 / DSM 21527 / NCTC 11395 / H</strain>
    </source>
</reference>
<evidence type="ECO:0000313" key="3">
    <source>
        <dbReference type="Proteomes" id="UP000006048"/>
    </source>
</evidence>
<keyword evidence="3" id="KW-1185">Reference proteome</keyword>
<keyword evidence="1" id="KW-0812">Transmembrane</keyword>
<gene>
    <name evidence="2" type="ordered locus">Turpa_1680</name>
</gene>
<keyword evidence="1" id="KW-1133">Transmembrane helix</keyword>
<dbReference type="EMBL" id="CP002959">
    <property type="protein sequence ID" value="AFM12328.1"/>
    <property type="molecule type" value="Genomic_DNA"/>
</dbReference>
<name>I4B4X1_TURPD</name>
<dbReference type="KEGG" id="tpx:Turpa_1680"/>
<sequence length="172" mass="19856">MERSITPDEKKRLIACLQPEISFSRLPFYIIAPLWVIVFLWSALEIYQTRSFIAWVTAESSNWFVPRFELLTGLTVLMIFIYWQNFGERFEIGRVREATGILSRATGEKSKGYTLDGKPLRIPYTMDIDCAPYMGKNVIIESAEVLRTIRGKGQATERYVVSVRLNDFTSAR</sequence>
<keyword evidence="1" id="KW-0472">Membrane</keyword>
<evidence type="ECO:0000313" key="2">
    <source>
        <dbReference type="EMBL" id="AFM12328.1"/>
    </source>
</evidence>
<protein>
    <submittedName>
        <fullName evidence="2">Uncharacterized protein</fullName>
    </submittedName>
</protein>
<dbReference type="AlphaFoldDB" id="I4B4X1"/>